<reference evidence="1" key="1">
    <citation type="journal article" date="2012" name="PLoS ONE">
        <title>Gene sets for utilization of primary and secondary nutrition supplies in the distal gut of endangered iberian lynx.</title>
        <authorList>
            <person name="Alcaide M."/>
            <person name="Messina E."/>
            <person name="Richter M."/>
            <person name="Bargiela R."/>
            <person name="Peplies J."/>
            <person name="Huws S.A."/>
            <person name="Newbold C.J."/>
            <person name="Golyshin P.N."/>
            <person name="Simon M.A."/>
            <person name="Lopez G."/>
            <person name="Yakimov M.M."/>
            <person name="Ferrer M."/>
        </authorList>
    </citation>
    <scope>NUCLEOTIDE SEQUENCE</scope>
</reference>
<dbReference type="EMBL" id="AMCI01007040">
    <property type="protein sequence ID" value="EJW93318.1"/>
    <property type="molecule type" value="Genomic_DNA"/>
</dbReference>
<dbReference type="AlphaFoldDB" id="J9FFV6"/>
<evidence type="ECO:0000313" key="1">
    <source>
        <dbReference type="EMBL" id="EJW93318.1"/>
    </source>
</evidence>
<accession>J9FFV6</accession>
<sequence length="52" mass="5983">MFSTDFLLYFRSLFYFLLFPSANSTGNLPLCSAHPGHTGIFYRFTIVLCKVQ</sequence>
<comment type="caution">
    <text evidence="1">The sequence shown here is derived from an EMBL/GenBank/DDBJ whole genome shotgun (WGS) entry which is preliminary data.</text>
</comment>
<organism evidence="1">
    <name type="scientific">gut metagenome</name>
    <dbReference type="NCBI Taxonomy" id="749906"/>
    <lineage>
        <taxon>unclassified sequences</taxon>
        <taxon>metagenomes</taxon>
        <taxon>organismal metagenomes</taxon>
    </lineage>
</organism>
<proteinExistence type="predicted"/>
<gene>
    <name evidence="1" type="ORF">EVA_18574</name>
</gene>
<name>J9FFV6_9ZZZZ</name>
<protein>
    <submittedName>
        <fullName evidence="1">Uncharacterized protein</fullName>
    </submittedName>
</protein>